<reference evidence="2" key="1">
    <citation type="journal article" date="2023" name="GigaByte">
        <title>Genome assembly of the bearded iris, Iris pallida Lam.</title>
        <authorList>
            <person name="Bruccoleri R.E."/>
            <person name="Oakeley E.J."/>
            <person name="Faust A.M.E."/>
            <person name="Altorfer M."/>
            <person name="Dessus-Babus S."/>
            <person name="Burckhardt D."/>
            <person name="Oertli M."/>
            <person name="Naumann U."/>
            <person name="Petersen F."/>
            <person name="Wong J."/>
        </authorList>
    </citation>
    <scope>NUCLEOTIDE SEQUENCE</scope>
    <source>
        <strain evidence="2">GSM-AAB239-AS_SAM_17_03QT</strain>
    </source>
</reference>
<dbReference type="InterPro" id="IPR009057">
    <property type="entry name" value="Homeodomain-like_sf"/>
</dbReference>
<dbReference type="PROSITE" id="PS51293">
    <property type="entry name" value="SANT"/>
    <property type="match status" value="1"/>
</dbReference>
<comment type="caution">
    <text evidence="2">The sequence shown here is derived from an EMBL/GenBank/DDBJ whole genome shotgun (WGS) entry which is preliminary data.</text>
</comment>
<dbReference type="AlphaFoldDB" id="A0AAX6FM58"/>
<dbReference type="GO" id="GO:0003682">
    <property type="term" value="F:chromatin binding"/>
    <property type="evidence" value="ECO:0007669"/>
    <property type="project" value="TreeGrafter"/>
</dbReference>
<gene>
    <name evidence="2" type="ORF">M6B38_411335</name>
</gene>
<protein>
    <submittedName>
        <fullName evidence="2">Transcriptional adapter ADA2</fullName>
    </submittedName>
</protein>
<sequence>MSFVYISASPLAMRSSWVPILETEPWWMTTMVSALRMVEIRWTMTRVVRPIMKRSRASWTSFSDSESRALVASSRLLSIALAMAILCFWPQEEIMLLEAIEMYGLGNWAEVDEHVGTKNRAQRIDHYTTAYVNSPCYHFPDMSRVNGKNRKELLAMARVRGEGKKGISVLGDVTPKDESPFSPSRVKIEDISGEAPTGRSPSVLTAEIFSKYKVEKEKIFARYEQQS</sequence>
<accession>A0AAX6FM58</accession>
<dbReference type="GO" id="GO:0006357">
    <property type="term" value="P:regulation of transcription by RNA polymerase II"/>
    <property type="evidence" value="ECO:0007669"/>
    <property type="project" value="TreeGrafter"/>
</dbReference>
<dbReference type="InterPro" id="IPR001005">
    <property type="entry name" value="SANT/Myb"/>
</dbReference>
<dbReference type="GO" id="GO:0003713">
    <property type="term" value="F:transcription coactivator activity"/>
    <property type="evidence" value="ECO:0007669"/>
    <property type="project" value="TreeGrafter"/>
</dbReference>
<dbReference type="Gene3D" id="1.10.10.60">
    <property type="entry name" value="Homeodomain-like"/>
    <property type="match status" value="1"/>
</dbReference>
<dbReference type="Proteomes" id="UP001140949">
    <property type="component" value="Unassembled WGS sequence"/>
</dbReference>
<dbReference type="PANTHER" id="PTHR12374:SF20">
    <property type="entry name" value="TRANSCRIPTIONAL ADAPTER 2-ALPHA"/>
    <property type="match status" value="1"/>
</dbReference>
<dbReference type="GO" id="GO:0006338">
    <property type="term" value="P:chromatin remodeling"/>
    <property type="evidence" value="ECO:0007669"/>
    <property type="project" value="TreeGrafter"/>
</dbReference>
<dbReference type="InterPro" id="IPR017884">
    <property type="entry name" value="SANT_dom"/>
</dbReference>
<dbReference type="EMBL" id="JANAVB010027994">
    <property type="protein sequence ID" value="KAJ6817450.1"/>
    <property type="molecule type" value="Genomic_DNA"/>
</dbReference>
<dbReference type="GO" id="GO:0005634">
    <property type="term" value="C:nucleus"/>
    <property type="evidence" value="ECO:0007669"/>
    <property type="project" value="TreeGrafter"/>
</dbReference>
<organism evidence="2 3">
    <name type="scientific">Iris pallida</name>
    <name type="common">Sweet iris</name>
    <dbReference type="NCBI Taxonomy" id="29817"/>
    <lineage>
        <taxon>Eukaryota</taxon>
        <taxon>Viridiplantae</taxon>
        <taxon>Streptophyta</taxon>
        <taxon>Embryophyta</taxon>
        <taxon>Tracheophyta</taxon>
        <taxon>Spermatophyta</taxon>
        <taxon>Magnoliopsida</taxon>
        <taxon>Liliopsida</taxon>
        <taxon>Asparagales</taxon>
        <taxon>Iridaceae</taxon>
        <taxon>Iridoideae</taxon>
        <taxon>Irideae</taxon>
        <taxon>Iris</taxon>
    </lineage>
</organism>
<evidence type="ECO:0000313" key="2">
    <source>
        <dbReference type="EMBL" id="KAJ6817450.1"/>
    </source>
</evidence>
<proteinExistence type="predicted"/>
<dbReference type="SUPFAM" id="SSF46689">
    <property type="entry name" value="Homeodomain-like"/>
    <property type="match status" value="1"/>
</dbReference>
<dbReference type="Pfam" id="PF00249">
    <property type="entry name" value="Myb_DNA-binding"/>
    <property type="match status" value="1"/>
</dbReference>
<reference evidence="2" key="2">
    <citation type="submission" date="2023-04" db="EMBL/GenBank/DDBJ databases">
        <authorList>
            <person name="Bruccoleri R.E."/>
            <person name="Oakeley E.J."/>
            <person name="Faust A.-M."/>
            <person name="Dessus-Babus S."/>
            <person name="Altorfer M."/>
            <person name="Burckhardt D."/>
            <person name="Oertli M."/>
            <person name="Naumann U."/>
            <person name="Petersen F."/>
            <person name="Wong J."/>
        </authorList>
    </citation>
    <scope>NUCLEOTIDE SEQUENCE</scope>
    <source>
        <strain evidence="2">GSM-AAB239-AS_SAM_17_03QT</strain>
        <tissue evidence="2">Leaf</tissue>
    </source>
</reference>
<name>A0AAX6FM58_IRIPA</name>
<keyword evidence="3" id="KW-1185">Reference proteome</keyword>
<feature type="domain" description="SANT" evidence="1">
    <location>
        <begin position="91"/>
        <end position="135"/>
    </location>
</feature>
<dbReference type="CDD" id="cd00167">
    <property type="entry name" value="SANT"/>
    <property type="match status" value="1"/>
</dbReference>
<evidence type="ECO:0000313" key="3">
    <source>
        <dbReference type="Proteomes" id="UP001140949"/>
    </source>
</evidence>
<evidence type="ECO:0000259" key="1">
    <source>
        <dbReference type="PROSITE" id="PS51293"/>
    </source>
</evidence>
<dbReference type="PANTHER" id="PTHR12374">
    <property type="entry name" value="TRANSCRIPTIONAL ADAPTOR 2 ADA2 -RELATED"/>
    <property type="match status" value="1"/>
</dbReference>